<accession>A0A409YCF7</accession>
<reference evidence="1 2" key="1">
    <citation type="journal article" date="2018" name="Evol. Lett.">
        <title>Horizontal gene cluster transfer increased hallucinogenic mushroom diversity.</title>
        <authorList>
            <person name="Reynolds H.T."/>
            <person name="Vijayakumar V."/>
            <person name="Gluck-Thaler E."/>
            <person name="Korotkin H.B."/>
            <person name="Matheny P.B."/>
            <person name="Slot J.C."/>
        </authorList>
    </citation>
    <scope>NUCLEOTIDE SEQUENCE [LARGE SCALE GENOMIC DNA]</scope>
    <source>
        <strain evidence="1 2">2629</strain>
    </source>
</reference>
<name>A0A409YCF7_9AGAR</name>
<dbReference type="OrthoDB" id="339325at2759"/>
<organism evidence="1 2">
    <name type="scientific">Panaeolus cyanescens</name>
    <dbReference type="NCBI Taxonomy" id="181874"/>
    <lineage>
        <taxon>Eukaryota</taxon>
        <taxon>Fungi</taxon>
        <taxon>Dikarya</taxon>
        <taxon>Basidiomycota</taxon>
        <taxon>Agaricomycotina</taxon>
        <taxon>Agaricomycetes</taxon>
        <taxon>Agaricomycetidae</taxon>
        <taxon>Agaricales</taxon>
        <taxon>Agaricineae</taxon>
        <taxon>Galeropsidaceae</taxon>
        <taxon>Panaeolus</taxon>
    </lineage>
</organism>
<evidence type="ECO:0000313" key="1">
    <source>
        <dbReference type="EMBL" id="PPR00692.1"/>
    </source>
</evidence>
<proteinExistence type="predicted"/>
<comment type="caution">
    <text evidence="1">The sequence shown here is derived from an EMBL/GenBank/DDBJ whole genome shotgun (WGS) entry which is preliminary data.</text>
</comment>
<evidence type="ECO:0000313" key="2">
    <source>
        <dbReference type="Proteomes" id="UP000284842"/>
    </source>
</evidence>
<dbReference type="EMBL" id="NHTK01001298">
    <property type="protein sequence ID" value="PPR00692.1"/>
    <property type="molecule type" value="Genomic_DNA"/>
</dbReference>
<protein>
    <submittedName>
        <fullName evidence="1">Uncharacterized protein</fullName>
    </submittedName>
</protein>
<dbReference type="AlphaFoldDB" id="A0A409YCF7"/>
<dbReference type="STRING" id="181874.A0A409YCF7"/>
<dbReference type="Proteomes" id="UP000284842">
    <property type="component" value="Unassembled WGS sequence"/>
</dbReference>
<gene>
    <name evidence="1" type="ORF">CVT24_000980</name>
</gene>
<keyword evidence="2" id="KW-1185">Reference proteome</keyword>
<sequence length="209" mass="23251">MDPRPSHTPLSTIRIVASTDGQQYRVVDVSGAPNGSWIRQRIFAKLSIPEQLQQLFFIYPTEVGSYALGGALSDRRLFAHCLQSGDPSGSLKVFVSTAPDRPPTADPNLGREWLSMDHYSSRVFSEFSSRFSPYLDDFLSSQNLMLHNHSSTSLRDPAIILLSLLIEVEVFSYTILIVPTNPDKQCNITNSLLLLTRTLNNSPHSISLS</sequence>
<dbReference type="InParanoid" id="A0A409YCF7"/>